<dbReference type="SUPFAM" id="SSF57424">
    <property type="entry name" value="LDL receptor-like module"/>
    <property type="match status" value="1"/>
</dbReference>
<sequence length="242" mass="27170">MTTSKTLGVVVRFEEVDLQLGDNPNTDDIIVRPGLRSIANFGNSHVDPVVVLVDTVSFEFVSYGRLSPNDSRVNATDWKPSSLKVFYTTYPKNTLPPALDMGVYNCSPPYIVPEELQCDGIAQCLDGEDELDYNCSYTHLGCDEGWVAGESFCLKFVFPTRRVTPDRAKSECRERYNADLGSLLPRTLVYGDGQHALMLRTNHSEVIVGLERIEAGHLYRFLWRWTQAGTEFDGPQPQPGRQ</sequence>
<evidence type="ECO:0000256" key="1">
    <source>
        <dbReference type="ARBA" id="ARBA00023157"/>
    </source>
</evidence>
<organism evidence="2 3">
    <name type="scientific">Batillaria attramentaria</name>
    <dbReference type="NCBI Taxonomy" id="370345"/>
    <lineage>
        <taxon>Eukaryota</taxon>
        <taxon>Metazoa</taxon>
        <taxon>Spiralia</taxon>
        <taxon>Lophotrochozoa</taxon>
        <taxon>Mollusca</taxon>
        <taxon>Gastropoda</taxon>
        <taxon>Caenogastropoda</taxon>
        <taxon>Sorbeoconcha</taxon>
        <taxon>Cerithioidea</taxon>
        <taxon>Batillariidae</taxon>
        <taxon>Batillaria</taxon>
    </lineage>
</organism>
<dbReference type="InterPro" id="IPR002172">
    <property type="entry name" value="LDrepeatLR_classA_rpt"/>
</dbReference>
<dbReference type="AlphaFoldDB" id="A0ABD0J4D6"/>
<gene>
    <name evidence="2" type="ORF">BaRGS_00038948</name>
</gene>
<dbReference type="EMBL" id="JACVVK020000654">
    <property type="protein sequence ID" value="KAK7459740.1"/>
    <property type="molecule type" value="Genomic_DNA"/>
</dbReference>
<reference evidence="2 3" key="1">
    <citation type="journal article" date="2023" name="Sci. Data">
        <title>Genome assembly of the Korean intertidal mud-creeper Batillaria attramentaria.</title>
        <authorList>
            <person name="Patra A.K."/>
            <person name="Ho P.T."/>
            <person name="Jun S."/>
            <person name="Lee S.J."/>
            <person name="Kim Y."/>
            <person name="Won Y.J."/>
        </authorList>
    </citation>
    <scope>NUCLEOTIDE SEQUENCE [LARGE SCALE GENOMIC DNA]</scope>
    <source>
        <strain evidence="2">Wonlab-2016</strain>
    </source>
</reference>
<accession>A0ABD0J4D6</accession>
<keyword evidence="1" id="KW-1015">Disulfide bond</keyword>
<dbReference type="Proteomes" id="UP001519460">
    <property type="component" value="Unassembled WGS sequence"/>
</dbReference>
<protein>
    <submittedName>
        <fullName evidence="2">Uncharacterized protein</fullName>
    </submittedName>
</protein>
<evidence type="ECO:0000313" key="3">
    <source>
        <dbReference type="Proteomes" id="UP001519460"/>
    </source>
</evidence>
<name>A0ABD0J4D6_9CAEN</name>
<keyword evidence="3" id="KW-1185">Reference proteome</keyword>
<dbReference type="CDD" id="cd00112">
    <property type="entry name" value="LDLa"/>
    <property type="match status" value="1"/>
</dbReference>
<proteinExistence type="predicted"/>
<dbReference type="Gene3D" id="4.10.400.10">
    <property type="entry name" value="Low-density Lipoprotein Receptor"/>
    <property type="match status" value="1"/>
</dbReference>
<dbReference type="InterPro" id="IPR036055">
    <property type="entry name" value="LDL_receptor-like_sf"/>
</dbReference>
<evidence type="ECO:0000313" key="2">
    <source>
        <dbReference type="EMBL" id="KAK7459740.1"/>
    </source>
</evidence>
<comment type="caution">
    <text evidence="2">The sequence shown here is derived from an EMBL/GenBank/DDBJ whole genome shotgun (WGS) entry which is preliminary data.</text>
</comment>